<dbReference type="OrthoDB" id="6628697at2"/>
<evidence type="ECO:0000256" key="2">
    <source>
        <dbReference type="SAM" id="Phobius"/>
    </source>
</evidence>
<sequence>MKKVLKWILYIFVGLMVIGYFAGKNEDGNTSSSSTQSSQSASVAEATPVKASPPQKPVYQTTARKLFNDYEENEVAVDEQLKGKIVAMTGVVQSIDKDFTDSIIISLKTDNEFMPARLEMKDSQKAAAIALKKGKQVVIVCEKMSRIIGAPSGRNCTFN</sequence>
<dbReference type="EMBL" id="OCMY01000001">
    <property type="protein sequence ID" value="SOD39289.1"/>
    <property type="molecule type" value="Genomic_DNA"/>
</dbReference>
<dbReference type="AlphaFoldDB" id="A0A286BYR0"/>
<keyword evidence="2" id="KW-0812">Transmembrane</keyword>
<feature type="transmembrane region" description="Helical" evidence="2">
    <location>
        <begin position="7"/>
        <end position="23"/>
    </location>
</feature>
<dbReference type="RefSeq" id="WP_097097114.1">
    <property type="nucleotide sequence ID" value="NZ_OCMY01000001.1"/>
</dbReference>
<accession>A0A286BYR0</accession>
<keyword evidence="2" id="KW-0472">Membrane</keyword>
<dbReference type="Pfam" id="PF12869">
    <property type="entry name" value="tRNA_anti-like"/>
    <property type="match status" value="1"/>
</dbReference>
<dbReference type="Proteomes" id="UP000219271">
    <property type="component" value="Unassembled WGS sequence"/>
</dbReference>
<organism evidence="3 4">
    <name type="scientific">Candidatus Pantoea floridensis</name>
    <dbReference type="NCBI Taxonomy" id="1938870"/>
    <lineage>
        <taxon>Bacteria</taxon>
        <taxon>Pseudomonadati</taxon>
        <taxon>Pseudomonadota</taxon>
        <taxon>Gammaproteobacteria</taxon>
        <taxon>Enterobacterales</taxon>
        <taxon>Erwiniaceae</taxon>
        <taxon>Pantoea</taxon>
    </lineage>
</organism>
<evidence type="ECO:0000256" key="1">
    <source>
        <dbReference type="SAM" id="MobiDB-lite"/>
    </source>
</evidence>
<feature type="compositionally biased region" description="Low complexity" evidence="1">
    <location>
        <begin position="30"/>
        <end position="42"/>
    </location>
</feature>
<keyword evidence="2" id="KW-1133">Transmembrane helix</keyword>
<protein>
    <submittedName>
        <fullName evidence="3">tRNA_anti-like</fullName>
    </submittedName>
</protein>
<gene>
    <name evidence="3" type="ORF">SAMN06273570_3732</name>
</gene>
<proteinExistence type="predicted"/>
<reference evidence="4" key="1">
    <citation type="submission" date="2017-09" db="EMBL/GenBank/DDBJ databases">
        <authorList>
            <person name="Varghese N."/>
            <person name="Submissions S."/>
        </authorList>
    </citation>
    <scope>NUCLEOTIDE SEQUENCE [LARGE SCALE GENOMIC DNA]</scope>
    <source>
        <strain evidence="4">JKS000234</strain>
    </source>
</reference>
<dbReference type="InterPro" id="IPR024422">
    <property type="entry name" value="Protein_unknown_function_OB"/>
</dbReference>
<evidence type="ECO:0000313" key="4">
    <source>
        <dbReference type="Proteomes" id="UP000219271"/>
    </source>
</evidence>
<feature type="region of interest" description="Disordered" evidence="1">
    <location>
        <begin position="28"/>
        <end position="56"/>
    </location>
</feature>
<name>A0A286BYR0_9GAMM</name>
<evidence type="ECO:0000313" key="3">
    <source>
        <dbReference type="EMBL" id="SOD39289.1"/>
    </source>
</evidence>
<keyword evidence="4" id="KW-1185">Reference proteome</keyword>